<dbReference type="InterPro" id="IPR021135">
    <property type="entry name" value="PEP_COase"/>
</dbReference>
<evidence type="ECO:0000256" key="3">
    <source>
        <dbReference type="ARBA" id="ARBA00008346"/>
    </source>
</evidence>
<dbReference type="EMBL" id="LUUJ01000110">
    <property type="protein sequence ID" value="OAI12337.1"/>
    <property type="molecule type" value="Genomic_DNA"/>
</dbReference>
<dbReference type="Gene3D" id="1.20.1440.90">
    <property type="entry name" value="Phosphoenolpyruvate/pyruvate domain"/>
    <property type="match status" value="1"/>
</dbReference>
<name>A0A177N2X0_9GAMM</name>
<keyword evidence="13" id="KW-0670">Pyruvate</keyword>
<dbReference type="AlphaFoldDB" id="A0A177N2X0"/>
<dbReference type="EC" id="4.1.1.31" evidence="4 10"/>
<dbReference type="PANTHER" id="PTHR30523">
    <property type="entry name" value="PHOSPHOENOLPYRUVATE CARBOXYLASE"/>
    <property type="match status" value="1"/>
</dbReference>
<comment type="catalytic activity">
    <reaction evidence="9 10">
        <text>oxaloacetate + phosphate = phosphoenolpyruvate + hydrogencarbonate</text>
        <dbReference type="Rhea" id="RHEA:28370"/>
        <dbReference type="ChEBI" id="CHEBI:16452"/>
        <dbReference type="ChEBI" id="CHEBI:17544"/>
        <dbReference type="ChEBI" id="CHEBI:43474"/>
        <dbReference type="ChEBI" id="CHEBI:58702"/>
        <dbReference type="EC" id="4.1.1.31"/>
    </reaction>
</comment>
<evidence type="ECO:0000256" key="4">
    <source>
        <dbReference type="ARBA" id="ARBA00012305"/>
    </source>
</evidence>
<dbReference type="Proteomes" id="UP000077857">
    <property type="component" value="Unassembled WGS sequence"/>
</dbReference>
<accession>A0A177N2X0</accession>
<protein>
    <recommendedName>
        <fullName evidence="5 10">Phosphoenolpyruvate carboxylase</fullName>
        <shortName evidence="10">PEPC</shortName>
        <shortName evidence="10">PEPCase</shortName>
        <ecNumber evidence="4 10">4.1.1.31</ecNumber>
    </recommendedName>
</protein>
<evidence type="ECO:0000256" key="2">
    <source>
        <dbReference type="ARBA" id="ARBA00003670"/>
    </source>
</evidence>
<dbReference type="HAMAP" id="MF_00595">
    <property type="entry name" value="PEPcase_type1"/>
    <property type="match status" value="1"/>
</dbReference>
<evidence type="ECO:0000256" key="6">
    <source>
        <dbReference type="ARBA" id="ARBA00022842"/>
    </source>
</evidence>
<sequence length="932" mass="104897">MTNVQTYDDKALRSYFRLLKQILAQVLKTEAGPNISGMVEQLQRQFAALQRDNTPSRRRQLSDTLNKLPPEAQTEVIRAFSMFFSLLNIAEESANLHQRRRLAENDKHFWPGSFHDTLLNLRQAGVDAEQLQCLLDNLSYMPVMTAHPTEAKRRAVRGALRNIFLSHEKLDDPRLKGYFRAEVLERLHGQIQLLWKTDEVRARGMGVVDEIDAGLYYFPLSLFEATARVYRNFQRALHDVYGTDAAAVKIPNFLVFGSWIGGDRDGNPNVKPETTALALRMQTRTVLQAYITRVAALREQLSYSYGLCRPTDAFLQSLQHERELLGDVAIALERSCRQEPYRHKLSLMKYRLEAALNRVEQRIEQSSGAGDIHAYAGAPQFLADLHLIRESLISHGDQAVADLELLDLIRLVETFGFHLMQLDVRQESTRHSDAVAEIFTLALQIDYHALAESERLQLLGEAISAPGSLSYDNQLLSEAPRETLEVFQVMADMRREIGADCFSRYVISMTHSASHIMEVLLLAAQTGLAGRIGGRWYCHVGVSPLFETIEDLSHIDTVLRTLLAQPVYRALQQAYGQRQEVMLGYSDSCKDGGILASAWGLYRAQQLVMEISDSEGIPCRLFHGRGGTVGRGGGPTHQAILAQPPATVRGQIKFTEQGEVLFYRYNNMETAVYELTMGITGLMKASVSLVRPVATDQPEALTIMSELAAIGERGYRQLTEHTPGFLDYFYETTPVTEIGQLNIGSRPSHRKKQDRSKKSVRAIAWVFAWAQSRQTFPAWYGIGSSLENWCAGKPERLKTLRELYCTWPFFRNLLSNAQMALSKSDMDIAREYAALCADPEVGKRIHGLIAAEHRRCVDWILEIAESDRLLADNPELAASLNRRNDYLGPLNFLQADLLRAVRQADENDGDIPAMQPLLRTINAIAAGMRNTG</sequence>
<dbReference type="PROSITE" id="PS00781">
    <property type="entry name" value="PEPCASE_1"/>
    <property type="match status" value="1"/>
</dbReference>
<dbReference type="GO" id="GO:0000287">
    <property type="term" value="F:magnesium ion binding"/>
    <property type="evidence" value="ECO:0007669"/>
    <property type="project" value="UniProtKB-UniRule"/>
</dbReference>
<evidence type="ECO:0000313" key="14">
    <source>
        <dbReference type="Proteomes" id="UP000077857"/>
    </source>
</evidence>
<comment type="cofactor">
    <cofactor evidence="1 10">
        <name>Mg(2+)</name>
        <dbReference type="ChEBI" id="CHEBI:18420"/>
    </cofactor>
</comment>
<comment type="caution">
    <text evidence="13">The sequence shown here is derived from an EMBL/GenBank/DDBJ whole genome shotgun (WGS) entry which is preliminary data.</text>
</comment>
<evidence type="ECO:0000256" key="9">
    <source>
        <dbReference type="ARBA" id="ARBA00048995"/>
    </source>
</evidence>
<dbReference type="GO" id="GO:0006099">
    <property type="term" value="P:tricarboxylic acid cycle"/>
    <property type="evidence" value="ECO:0007669"/>
    <property type="project" value="InterPro"/>
</dbReference>
<feature type="active site" evidence="10 11">
    <location>
        <position position="147"/>
    </location>
</feature>
<dbReference type="PANTHER" id="PTHR30523:SF46">
    <property type="entry name" value="PHOSPHOENOLPYRUVATE CARBOXYLASE"/>
    <property type="match status" value="1"/>
</dbReference>
<keyword evidence="8 10" id="KW-0120">Carbon dioxide fixation</keyword>
<dbReference type="GO" id="GO:0005829">
    <property type="term" value="C:cytosol"/>
    <property type="evidence" value="ECO:0007669"/>
    <property type="project" value="TreeGrafter"/>
</dbReference>
<dbReference type="InterPro" id="IPR022805">
    <property type="entry name" value="PEP_COase_bac/pln-type"/>
</dbReference>
<keyword evidence="7 10" id="KW-0456">Lyase</keyword>
<dbReference type="OrthoDB" id="9768133at2"/>
<dbReference type="GO" id="GO:0008964">
    <property type="term" value="F:phosphoenolpyruvate carboxylase activity"/>
    <property type="evidence" value="ECO:0007669"/>
    <property type="project" value="UniProtKB-UniRule"/>
</dbReference>
<evidence type="ECO:0000256" key="1">
    <source>
        <dbReference type="ARBA" id="ARBA00001946"/>
    </source>
</evidence>
<evidence type="ECO:0000256" key="12">
    <source>
        <dbReference type="PROSITE-ProRule" id="PRU10112"/>
    </source>
</evidence>
<keyword evidence="6 10" id="KW-0460">Magnesium</keyword>
<evidence type="ECO:0000256" key="8">
    <source>
        <dbReference type="ARBA" id="ARBA00023300"/>
    </source>
</evidence>
<evidence type="ECO:0000256" key="11">
    <source>
        <dbReference type="PROSITE-ProRule" id="PRU10111"/>
    </source>
</evidence>
<gene>
    <name evidence="10" type="primary">ppc</name>
    <name evidence="13" type="ORF">A1507_02280</name>
</gene>
<comment type="similarity">
    <text evidence="3 10">Belongs to the PEPCase type 1 family.</text>
</comment>
<dbReference type="InterPro" id="IPR033129">
    <property type="entry name" value="PEPCASE_His_AS"/>
</dbReference>
<dbReference type="SUPFAM" id="SSF51621">
    <property type="entry name" value="Phosphoenolpyruvate/pyruvate domain"/>
    <property type="match status" value="1"/>
</dbReference>
<evidence type="ECO:0000256" key="10">
    <source>
        <dbReference type="HAMAP-Rule" id="MF_00595"/>
    </source>
</evidence>
<evidence type="ECO:0000313" key="13">
    <source>
        <dbReference type="EMBL" id="OAI12337.1"/>
    </source>
</evidence>
<reference evidence="13 14" key="1">
    <citation type="submission" date="2016-03" db="EMBL/GenBank/DDBJ databases">
        <authorList>
            <person name="Ploux O."/>
        </authorList>
    </citation>
    <scope>NUCLEOTIDE SEQUENCE [LARGE SCALE GENOMIC DNA]</scope>
    <source>
        <strain evidence="13 14">R-45378</strain>
    </source>
</reference>
<dbReference type="Pfam" id="PF00311">
    <property type="entry name" value="PEPcase"/>
    <property type="match status" value="1"/>
</dbReference>
<proteinExistence type="inferred from homology"/>
<dbReference type="PROSITE" id="PS00393">
    <property type="entry name" value="PEPCASE_2"/>
    <property type="match status" value="1"/>
</dbReference>
<dbReference type="InterPro" id="IPR018129">
    <property type="entry name" value="PEP_COase_Lys_AS"/>
</dbReference>
<dbReference type="RefSeq" id="WP_064041908.1">
    <property type="nucleotide sequence ID" value="NZ_LUUJ01000110.1"/>
</dbReference>
<comment type="subunit">
    <text evidence="10">Homotetramer.</text>
</comment>
<dbReference type="GO" id="GO:0006107">
    <property type="term" value="P:oxaloacetate metabolic process"/>
    <property type="evidence" value="ECO:0007669"/>
    <property type="project" value="UniProtKB-UniRule"/>
</dbReference>
<comment type="function">
    <text evidence="2 10">Forms oxaloacetate, a four-carbon dicarboxylic acid source for the tricarboxylic acid cycle.</text>
</comment>
<evidence type="ECO:0000256" key="5">
    <source>
        <dbReference type="ARBA" id="ARBA00022419"/>
    </source>
</evidence>
<feature type="active site" evidence="10 12">
    <location>
        <position position="590"/>
    </location>
</feature>
<organism evidence="13 14">
    <name type="scientific">Methylomonas koyamae</name>
    <dbReference type="NCBI Taxonomy" id="702114"/>
    <lineage>
        <taxon>Bacteria</taxon>
        <taxon>Pseudomonadati</taxon>
        <taxon>Pseudomonadota</taxon>
        <taxon>Gammaproteobacteria</taxon>
        <taxon>Methylococcales</taxon>
        <taxon>Methylococcaceae</taxon>
        <taxon>Methylomonas</taxon>
    </lineage>
</organism>
<dbReference type="NCBIfam" id="NF000584">
    <property type="entry name" value="PRK00009.1"/>
    <property type="match status" value="1"/>
</dbReference>
<evidence type="ECO:0000256" key="7">
    <source>
        <dbReference type="ARBA" id="ARBA00023239"/>
    </source>
</evidence>
<dbReference type="PRINTS" id="PR00150">
    <property type="entry name" value="PEPCARBXLASE"/>
</dbReference>
<dbReference type="GO" id="GO:0015977">
    <property type="term" value="P:carbon fixation"/>
    <property type="evidence" value="ECO:0007669"/>
    <property type="project" value="UniProtKB-UniRule"/>
</dbReference>
<dbReference type="InterPro" id="IPR015813">
    <property type="entry name" value="Pyrv/PenolPyrv_kinase-like_dom"/>
</dbReference>